<dbReference type="EMBL" id="JAPZBQ010000001">
    <property type="protein sequence ID" value="KAJ5351642.1"/>
    <property type="molecule type" value="Genomic_DNA"/>
</dbReference>
<dbReference type="InterPro" id="IPR036188">
    <property type="entry name" value="FAD/NAD-bd_sf"/>
</dbReference>
<protein>
    <submittedName>
        <fullName evidence="2">Uncharacterized protein</fullName>
    </submittedName>
</protein>
<dbReference type="Pfam" id="PF13450">
    <property type="entry name" value="NAD_binding_8"/>
    <property type="match status" value="1"/>
</dbReference>
<keyword evidence="1" id="KW-0732">Signal</keyword>
<evidence type="ECO:0000313" key="2">
    <source>
        <dbReference type="EMBL" id="KAJ5351642.1"/>
    </source>
</evidence>
<evidence type="ECO:0000256" key="1">
    <source>
        <dbReference type="SAM" id="SignalP"/>
    </source>
</evidence>
<reference evidence="2" key="2">
    <citation type="journal article" date="2023" name="IMA Fungus">
        <title>Comparative genomic study of the Penicillium genus elucidates a diverse pangenome and 15 lateral gene transfer events.</title>
        <authorList>
            <person name="Petersen C."/>
            <person name="Sorensen T."/>
            <person name="Nielsen M.R."/>
            <person name="Sondergaard T.E."/>
            <person name="Sorensen J.L."/>
            <person name="Fitzpatrick D.A."/>
            <person name="Frisvad J.C."/>
            <person name="Nielsen K.L."/>
        </authorList>
    </citation>
    <scope>NUCLEOTIDE SEQUENCE</scope>
    <source>
        <strain evidence="2">IBT 35673</strain>
    </source>
</reference>
<dbReference type="SUPFAM" id="SSF51905">
    <property type="entry name" value="FAD/NAD(P)-binding domain"/>
    <property type="match status" value="1"/>
</dbReference>
<gene>
    <name evidence="2" type="ORF">N7452_000616</name>
</gene>
<reference evidence="2" key="1">
    <citation type="submission" date="2022-12" db="EMBL/GenBank/DDBJ databases">
        <authorList>
            <person name="Petersen C."/>
        </authorList>
    </citation>
    <scope>NUCLEOTIDE SEQUENCE</scope>
    <source>
        <strain evidence="2">IBT 35673</strain>
    </source>
</reference>
<dbReference type="Gene3D" id="1.10.405.20">
    <property type="match status" value="1"/>
</dbReference>
<dbReference type="Gene3D" id="3.50.50.60">
    <property type="entry name" value="FAD/NAD(P)-binding domain"/>
    <property type="match status" value="1"/>
</dbReference>
<dbReference type="Gene3D" id="3.30.70.1990">
    <property type="match status" value="1"/>
</dbReference>
<name>A0A9W9UNR4_PENBR</name>
<feature type="chain" id="PRO_5040904799" evidence="1">
    <location>
        <begin position="23"/>
        <end position="465"/>
    </location>
</feature>
<comment type="caution">
    <text evidence="2">The sequence shown here is derived from an EMBL/GenBank/DDBJ whole genome shotgun (WGS) entry which is preliminary data.</text>
</comment>
<feature type="signal peptide" evidence="1">
    <location>
        <begin position="1"/>
        <end position="22"/>
    </location>
</feature>
<dbReference type="Proteomes" id="UP001147695">
    <property type="component" value="Unassembled WGS sequence"/>
</dbReference>
<dbReference type="AlphaFoldDB" id="A0A9W9UNR4"/>
<accession>A0A9W9UNR4</accession>
<organism evidence="2 3">
    <name type="scientific">Penicillium brevicompactum</name>
    <dbReference type="NCBI Taxonomy" id="5074"/>
    <lineage>
        <taxon>Eukaryota</taxon>
        <taxon>Fungi</taxon>
        <taxon>Dikarya</taxon>
        <taxon>Ascomycota</taxon>
        <taxon>Pezizomycotina</taxon>
        <taxon>Eurotiomycetes</taxon>
        <taxon>Eurotiomycetidae</taxon>
        <taxon>Eurotiales</taxon>
        <taxon>Aspergillaceae</taxon>
        <taxon>Penicillium</taxon>
    </lineage>
</organism>
<sequence length="465" mass="51599">MRAIETWGIICFALSILGSSFGKQFDLSSFAPYDVVIRDFAIVGGGAAGSYAAIALKDQGSSFVVIEKDVRLGGHVATYQDPKTGKSVDYGVQIYDNDTTVRDFFARLKTPLANFSFASFGSPVYADFKASALLNITIEPVGEDYLTELAKYPYLNDGIELPDPVPEDLLLPWVEYISKHNLQHSDMAILARPAVPGHILNTTALYVFNYLNKLMLHEQSGAAVVNGNRDNSQLYRIAMTELQHQILLNSTVIAGSRSTSRRHGVRLVVQTPTGKKLIVAKQLLNALPQTMENIRNFGLDNRERRILSRVHGLPYYGGVVKNTGLARGYSYKNYAANTSYNVAEIPSVVMFNASPVDGIFYYWYNSVDAMSQRNIEADARDAIRTLQRLTKTATQPEPEFLAFTDFGPFNLAVKPGDIKNGFYRDMYALQGYRNTWYIGTLFVAGSSQLWNNIALMLPDILAAAK</sequence>
<evidence type="ECO:0000313" key="3">
    <source>
        <dbReference type="Proteomes" id="UP001147695"/>
    </source>
</evidence>
<proteinExistence type="predicted"/>